<dbReference type="EMBL" id="JBDODL010001476">
    <property type="protein sequence ID" value="MES1921554.1"/>
    <property type="molecule type" value="Genomic_DNA"/>
</dbReference>
<evidence type="ECO:0000259" key="4">
    <source>
        <dbReference type="PROSITE" id="PS50102"/>
    </source>
</evidence>
<organism evidence="5 6">
    <name type="scientific">Bonamia ostreae</name>
    <dbReference type="NCBI Taxonomy" id="126728"/>
    <lineage>
        <taxon>Eukaryota</taxon>
        <taxon>Sar</taxon>
        <taxon>Rhizaria</taxon>
        <taxon>Endomyxa</taxon>
        <taxon>Ascetosporea</taxon>
        <taxon>Haplosporida</taxon>
        <taxon>Bonamia</taxon>
    </lineage>
</organism>
<dbReference type="Gene3D" id="3.30.70.330">
    <property type="match status" value="2"/>
</dbReference>
<comment type="caution">
    <text evidence="5">The sequence shown here is derived from an EMBL/GenBank/DDBJ whole genome shotgun (WGS) entry which is preliminary data.</text>
</comment>
<reference evidence="5 6" key="1">
    <citation type="journal article" date="2024" name="BMC Biol.">
        <title>Comparative genomics of Ascetosporea gives new insight into the evolutionary basis for animal parasitism in Rhizaria.</title>
        <authorList>
            <person name="Hiltunen Thoren M."/>
            <person name="Onut-Brannstrom I."/>
            <person name="Alfjorden A."/>
            <person name="Peckova H."/>
            <person name="Swords F."/>
            <person name="Hooper C."/>
            <person name="Holzer A.S."/>
            <person name="Bass D."/>
            <person name="Burki F."/>
        </authorList>
    </citation>
    <scope>NUCLEOTIDE SEQUENCE [LARGE SCALE GENOMIC DNA]</scope>
    <source>
        <strain evidence="5">20-A016</strain>
    </source>
</reference>
<evidence type="ECO:0000256" key="2">
    <source>
        <dbReference type="ARBA" id="ARBA00022884"/>
    </source>
</evidence>
<feature type="domain" description="RRM" evidence="4">
    <location>
        <begin position="27"/>
        <end position="103"/>
    </location>
</feature>
<evidence type="ECO:0000256" key="3">
    <source>
        <dbReference type="PROSITE-ProRule" id="PRU00176"/>
    </source>
</evidence>
<keyword evidence="6" id="KW-1185">Reference proteome</keyword>
<dbReference type="InterPro" id="IPR000504">
    <property type="entry name" value="RRM_dom"/>
</dbReference>
<dbReference type="InterPro" id="IPR012677">
    <property type="entry name" value="Nucleotide-bd_a/b_plait_sf"/>
</dbReference>
<evidence type="ECO:0000313" key="5">
    <source>
        <dbReference type="EMBL" id="MES1921554.1"/>
    </source>
</evidence>
<dbReference type="Pfam" id="PF00076">
    <property type="entry name" value="RRM_1"/>
    <property type="match status" value="2"/>
</dbReference>
<dbReference type="CDD" id="cd00590">
    <property type="entry name" value="RRM_SF"/>
    <property type="match status" value="2"/>
</dbReference>
<dbReference type="InterPro" id="IPR035979">
    <property type="entry name" value="RBD_domain_sf"/>
</dbReference>
<keyword evidence="2 3" id="KW-0694">RNA-binding</keyword>
<dbReference type="PROSITE" id="PS50102">
    <property type="entry name" value="RRM"/>
    <property type="match status" value="2"/>
</dbReference>
<evidence type="ECO:0000256" key="1">
    <source>
        <dbReference type="ARBA" id="ARBA00022737"/>
    </source>
</evidence>
<sequence>MSMSKFAHFSYKKYKRNSYSFIMPESFPVWVGNIPSQVNDFDLSLIFSRCGEIHSTRIVSPVEMPARYGFVNFTTAEAQRLALTECKFLKMRGKQLVLNNSTAKSSSNGFLVAVRPLPSGVSPEEIGRVFSVFGQIKSVRIYYEGQPREFGSIKFAEESGQK</sequence>
<feature type="domain" description="RRM" evidence="4">
    <location>
        <begin position="110"/>
        <end position="162"/>
    </location>
</feature>
<gene>
    <name evidence="5" type="ORF">MHBO_003083</name>
</gene>
<proteinExistence type="predicted"/>
<accession>A0ABV2AQ11</accession>
<keyword evidence="1" id="KW-0677">Repeat</keyword>
<dbReference type="SUPFAM" id="SSF54928">
    <property type="entry name" value="RNA-binding domain, RBD"/>
    <property type="match status" value="1"/>
</dbReference>
<dbReference type="PANTHER" id="PTHR24012">
    <property type="entry name" value="RNA BINDING PROTEIN"/>
    <property type="match status" value="1"/>
</dbReference>
<dbReference type="SMART" id="SM00360">
    <property type="entry name" value="RRM"/>
    <property type="match status" value="1"/>
</dbReference>
<name>A0ABV2AQ11_9EUKA</name>
<evidence type="ECO:0000313" key="6">
    <source>
        <dbReference type="Proteomes" id="UP001439008"/>
    </source>
</evidence>
<protein>
    <recommendedName>
        <fullName evidence="4">RRM domain-containing protein</fullName>
    </recommendedName>
</protein>
<feature type="non-terminal residue" evidence="5">
    <location>
        <position position="162"/>
    </location>
</feature>
<dbReference type="Proteomes" id="UP001439008">
    <property type="component" value="Unassembled WGS sequence"/>
</dbReference>